<feature type="transmembrane region" description="Helical" evidence="10">
    <location>
        <begin position="6"/>
        <end position="26"/>
    </location>
</feature>
<evidence type="ECO:0000313" key="14">
    <source>
        <dbReference type="Proteomes" id="UP000054321"/>
    </source>
</evidence>
<feature type="domain" description="ABC transporter" evidence="11">
    <location>
        <begin position="1176"/>
        <end position="1433"/>
    </location>
</feature>
<comment type="similarity">
    <text evidence="2">Belongs to the ABC transporter superfamily. ABCC family. Conjugate transporter (TC 3.A.1.208) subfamily.</text>
</comment>
<dbReference type="Proteomes" id="UP000054321">
    <property type="component" value="Unassembled WGS sequence"/>
</dbReference>
<dbReference type="CDD" id="cd18596">
    <property type="entry name" value="ABC_6TM_VMR1_D1_like"/>
    <property type="match status" value="1"/>
</dbReference>
<evidence type="ECO:0000256" key="2">
    <source>
        <dbReference type="ARBA" id="ARBA00009726"/>
    </source>
</evidence>
<dbReference type="FunFam" id="1.20.1560.10:FF:000013">
    <property type="entry name" value="ABC transporter C family member 2"/>
    <property type="match status" value="1"/>
</dbReference>
<feature type="transmembrane region" description="Helical" evidence="10">
    <location>
        <begin position="1001"/>
        <end position="1019"/>
    </location>
</feature>
<dbReference type="PROSITE" id="PS50893">
    <property type="entry name" value="ABC_TRANSPORTER_2"/>
    <property type="match status" value="2"/>
</dbReference>
<keyword evidence="8 10" id="KW-1133">Transmembrane helix</keyword>
<comment type="subcellular location">
    <subcellularLocation>
        <location evidence="1">Membrane</location>
        <topology evidence="1">Multi-pass membrane protein</topology>
    </subcellularLocation>
</comment>
<dbReference type="InterPro" id="IPR027417">
    <property type="entry name" value="P-loop_NTPase"/>
</dbReference>
<dbReference type="PROSITE" id="PS00211">
    <property type="entry name" value="ABC_TRANSPORTER_1"/>
    <property type="match status" value="1"/>
</dbReference>
<dbReference type="InterPro" id="IPR003593">
    <property type="entry name" value="AAA+_ATPase"/>
</dbReference>
<reference evidence="13 14" key="1">
    <citation type="submission" date="2014-04" db="EMBL/GenBank/DDBJ databases">
        <authorList>
            <consortium name="DOE Joint Genome Institute"/>
            <person name="Kuo A."/>
            <person name="Martino E."/>
            <person name="Perotto S."/>
            <person name="Kohler A."/>
            <person name="Nagy L.G."/>
            <person name="Floudas D."/>
            <person name="Copeland A."/>
            <person name="Barry K.W."/>
            <person name="Cichocki N."/>
            <person name="Veneault-Fourrey C."/>
            <person name="LaButti K."/>
            <person name="Lindquist E.A."/>
            <person name="Lipzen A."/>
            <person name="Lundell T."/>
            <person name="Morin E."/>
            <person name="Murat C."/>
            <person name="Sun H."/>
            <person name="Tunlid A."/>
            <person name="Henrissat B."/>
            <person name="Grigoriev I.V."/>
            <person name="Hibbett D.S."/>
            <person name="Martin F."/>
            <person name="Nordberg H.P."/>
            <person name="Cantor M.N."/>
            <person name="Hua S.X."/>
        </authorList>
    </citation>
    <scope>NUCLEOTIDE SEQUENCE [LARGE SCALE GENOMIC DNA]</scope>
    <source>
        <strain evidence="13 14">Zn</strain>
    </source>
</reference>
<feature type="domain" description="ABC transmembrane type-1" evidence="12">
    <location>
        <begin position="848"/>
        <end position="1140"/>
    </location>
</feature>
<dbReference type="SMART" id="SM00382">
    <property type="entry name" value="AAA"/>
    <property type="match status" value="2"/>
</dbReference>
<evidence type="ECO:0000256" key="9">
    <source>
        <dbReference type="ARBA" id="ARBA00023136"/>
    </source>
</evidence>
<evidence type="ECO:0000256" key="4">
    <source>
        <dbReference type="ARBA" id="ARBA00022692"/>
    </source>
</evidence>
<dbReference type="OrthoDB" id="6500128at2759"/>
<dbReference type="InterPro" id="IPR003439">
    <property type="entry name" value="ABC_transporter-like_ATP-bd"/>
</dbReference>
<feature type="domain" description="ABC transporter" evidence="11">
    <location>
        <begin position="539"/>
        <end position="792"/>
    </location>
</feature>
<dbReference type="CDD" id="cd18604">
    <property type="entry name" value="ABC_6TM_VMR1_D2_like"/>
    <property type="match status" value="1"/>
</dbReference>
<dbReference type="GO" id="GO:0005737">
    <property type="term" value="C:cytoplasm"/>
    <property type="evidence" value="ECO:0007669"/>
    <property type="project" value="UniProtKB-ARBA"/>
</dbReference>
<evidence type="ECO:0000256" key="7">
    <source>
        <dbReference type="ARBA" id="ARBA00022840"/>
    </source>
</evidence>
<dbReference type="CDD" id="cd03250">
    <property type="entry name" value="ABCC_MRP_domain1"/>
    <property type="match status" value="1"/>
</dbReference>
<evidence type="ECO:0000256" key="3">
    <source>
        <dbReference type="ARBA" id="ARBA00022448"/>
    </source>
</evidence>
<dbReference type="SUPFAM" id="SSF90123">
    <property type="entry name" value="ABC transporter transmembrane region"/>
    <property type="match status" value="2"/>
</dbReference>
<keyword evidence="6" id="KW-0547">Nucleotide-binding</keyword>
<dbReference type="EMBL" id="KN832904">
    <property type="protein sequence ID" value="KIM92850.1"/>
    <property type="molecule type" value="Genomic_DNA"/>
</dbReference>
<organism evidence="13 14">
    <name type="scientific">Oidiodendron maius (strain Zn)</name>
    <dbReference type="NCBI Taxonomy" id="913774"/>
    <lineage>
        <taxon>Eukaryota</taxon>
        <taxon>Fungi</taxon>
        <taxon>Dikarya</taxon>
        <taxon>Ascomycota</taxon>
        <taxon>Pezizomycotina</taxon>
        <taxon>Leotiomycetes</taxon>
        <taxon>Leotiomycetes incertae sedis</taxon>
        <taxon>Myxotrichaceae</taxon>
        <taxon>Oidiodendron</taxon>
    </lineage>
</organism>
<feature type="transmembrane region" description="Helical" evidence="10">
    <location>
        <begin position="976"/>
        <end position="995"/>
    </location>
</feature>
<feature type="transmembrane region" description="Helical" evidence="10">
    <location>
        <begin position="106"/>
        <end position="123"/>
    </location>
</feature>
<reference evidence="14" key="2">
    <citation type="submission" date="2015-01" db="EMBL/GenBank/DDBJ databases">
        <title>Evolutionary Origins and Diversification of the Mycorrhizal Mutualists.</title>
        <authorList>
            <consortium name="DOE Joint Genome Institute"/>
            <consortium name="Mycorrhizal Genomics Consortium"/>
            <person name="Kohler A."/>
            <person name="Kuo A."/>
            <person name="Nagy L.G."/>
            <person name="Floudas D."/>
            <person name="Copeland A."/>
            <person name="Barry K.W."/>
            <person name="Cichocki N."/>
            <person name="Veneault-Fourrey C."/>
            <person name="LaButti K."/>
            <person name="Lindquist E.A."/>
            <person name="Lipzen A."/>
            <person name="Lundell T."/>
            <person name="Morin E."/>
            <person name="Murat C."/>
            <person name="Riley R."/>
            <person name="Ohm R."/>
            <person name="Sun H."/>
            <person name="Tunlid A."/>
            <person name="Henrissat B."/>
            <person name="Grigoriev I.V."/>
            <person name="Hibbett D.S."/>
            <person name="Martin F."/>
        </authorList>
    </citation>
    <scope>NUCLEOTIDE SEQUENCE [LARGE SCALE GENOMIC DNA]</scope>
    <source>
        <strain evidence="14">Zn</strain>
    </source>
</reference>
<dbReference type="PROSITE" id="PS50929">
    <property type="entry name" value="ABC_TM1F"/>
    <property type="match status" value="2"/>
</dbReference>
<feature type="transmembrane region" description="Helical" evidence="10">
    <location>
        <begin position="73"/>
        <end position="94"/>
    </location>
</feature>
<feature type="domain" description="ABC transmembrane type-1" evidence="12">
    <location>
        <begin position="334"/>
        <end position="517"/>
    </location>
</feature>
<name>A0A0C3G9H1_OIDMZ</name>
<keyword evidence="3" id="KW-0813">Transport</keyword>
<dbReference type="STRING" id="913774.A0A0C3G9H1"/>
<dbReference type="Gene3D" id="3.40.50.300">
    <property type="entry name" value="P-loop containing nucleotide triphosphate hydrolases"/>
    <property type="match status" value="2"/>
</dbReference>
<evidence type="ECO:0000259" key="11">
    <source>
        <dbReference type="PROSITE" id="PS50893"/>
    </source>
</evidence>
<evidence type="ECO:0000256" key="8">
    <source>
        <dbReference type="ARBA" id="ARBA00022989"/>
    </source>
</evidence>
<protein>
    <submittedName>
        <fullName evidence="13">Uncharacterized protein</fullName>
    </submittedName>
</protein>
<proteinExistence type="inferred from homology"/>
<keyword evidence="14" id="KW-1185">Reference proteome</keyword>
<dbReference type="InterPro" id="IPR017871">
    <property type="entry name" value="ABC_transporter-like_CS"/>
</dbReference>
<dbReference type="CDD" id="cd03244">
    <property type="entry name" value="ABCC_MRP_domain2"/>
    <property type="match status" value="1"/>
</dbReference>
<dbReference type="Gene3D" id="1.20.1560.10">
    <property type="entry name" value="ABC transporter type 1, transmembrane domain"/>
    <property type="match status" value="2"/>
</dbReference>
<dbReference type="InterPro" id="IPR036640">
    <property type="entry name" value="ABC1_TM_sf"/>
</dbReference>
<keyword evidence="5" id="KW-0677">Repeat</keyword>
<dbReference type="InterPro" id="IPR050173">
    <property type="entry name" value="ABC_transporter_C-like"/>
</dbReference>
<keyword evidence="9 10" id="KW-0472">Membrane</keyword>
<evidence type="ECO:0000256" key="6">
    <source>
        <dbReference type="ARBA" id="ARBA00022741"/>
    </source>
</evidence>
<evidence type="ECO:0000259" key="12">
    <source>
        <dbReference type="PROSITE" id="PS50929"/>
    </source>
</evidence>
<accession>A0A0C3G9H1</accession>
<dbReference type="PANTHER" id="PTHR24223:SF456">
    <property type="entry name" value="MULTIDRUG RESISTANCE-ASSOCIATED PROTEIN LETHAL(2)03659"/>
    <property type="match status" value="1"/>
</dbReference>
<dbReference type="GO" id="GO:0016020">
    <property type="term" value="C:membrane"/>
    <property type="evidence" value="ECO:0007669"/>
    <property type="project" value="UniProtKB-SubCell"/>
</dbReference>
<evidence type="ECO:0000256" key="1">
    <source>
        <dbReference type="ARBA" id="ARBA00004141"/>
    </source>
</evidence>
<feature type="transmembrane region" description="Helical" evidence="10">
    <location>
        <begin position="453"/>
        <end position="482"/>
    </location>
</feature>
<keyword evidence="7" id="KW-0067">ATP-binding</keyword>
<feature type="transmembrane region" description="Helical" evidence="10">
    <location>
        <begin position="361"/>
        <end position="387"/>
    </location>
</feature>
<dbReference type="GO" id="GO:0016887">
    <property type="term" value="F:ATP hydrolysis activity"/>
    <property type="evidence" value="ECO:0007669"/>
    <property type="project" value="InterPro"/>
</dbReference>
<dbReference type="InterPro" id="IPR011527">
    <property type="entry name" value="ABC1_TM_dom"/>
</dbReference>
<keyword evidence="4 10" id="KW-0812">Transmembrane</keyword>
<dbReference type="GO" id="GO:0005524">
    <property type="term" value="F:ATP binding"/>
    <property type="evidence" value="ECO:0007669"/>
    <property type="project" value="UniProtKB-KW"/>
</dbReference>
<sequence>MTPETASEVVASASALTVFAVTCVAVRSASTSKAHHGYTNLGESDGTLGDGENSRTILVTTQGDVSSNYKTRILIVIGALAAFLSSGFILVLIITGRDSFPQAEGWIFVAGWSLALGQAILLARERTMVKRFSIDLPELDDDTGSRRLHSRFRSSIAWTKQRQPLWYRVFKYHWKIIAKQSILTGVESFAMMLPPLCLYKLLSLLEKRSSLENGDMDLWFWVACLGVSKVIHLGFETWTKWISFAILATPIRAQLSALIFVKSMHMKNVQAVERQPVMKTSEGNKMSVDGAEDYEMETFLSAHDQAVDDDTVHPTPDDANANSPETADIGQGPINLLGVDVQRVYTFCGENNLLIGSLLKILLAVWFLVILIGWWSTIAGLSVPIIFHPLNQVATKYYSRATDDVMKARDKKTHLITEALHGIRQIKFSSVESQWQETIMAARAEELAAQWRAYLWAVFLMFCWLSMPILLGAAALGTYAWLNNTMTASVAFTALAIFSSLEWTLSVVPTTITELLDGMISIGRIQKHLEMDDMPQVIVEGENVGFEKASIKWPSNVENDGFVLRDITLDFPSKKLSVLHGKSGSGKSLLLAAIVGEAELVSGRIYRPKASPNNHLNDQLASSPDWIIPSATALVAQIPWIENASLKSNVLFGLPYIDSRFSKVLEACALTRDLVMLPDGVETEIGANGINLSGGQRWRITLARALYSRAGILILDDIFSAVDAHVGRHILLNALEGELSHGRTRILVTHHIELVRPFASYIVELGANGAIERSEMQQPQKSSNSQQKPQPIEAVASDDLKDVSLAEPDLVKQEPRKFVEDEKREEGRVKWEVYKTYTRAFGGLGFGALTIGIFIFSSLTTLGRSYWVKVWAQHYEDISPSESSEHSETSQSVDNNLKFYLGIYLLISIIAAITTALKTLGVLAASIRASRKLFEDVTYNVLRAPLRWLDTMPVGRILNRFVSDFALVDSQLAGDFFWLAHGVLGVITIVGSALFVSIYMIIPVLILGLAALYFVYLYLDGARDMKRLEANAKSPIFEFFGSSIAGLATIRSFEKVDEYLDRMFILIDDYTRTSWYLLLVSRWMAFRQGALGVVFSLCVASLVVVIHGIDASLAGFVLSFALEYSTVAIMSVTQYADFELAMNSTERVVEYTEMLPEDQSGHSVAQSWPSKGNLIVKGLEVKYAPDLPLVLNGLSFTVESRQRVGVVGRTGSGKSSLTLSLFRFLQATSGYIEIDGVDISKIKLHDLRSRLAIIPQDPVLFSGTLRSNIDPFNQQSDSTIIDALKRVHLLDSKMDEMENTDLHDTDQTIRGHHLEQTNVNIFRNLESPISRGGLNLSQGQRQLLCLARAIVKQPKIIVLDEATSSVDIQTDALIQQSIREQFSKSTLLVIAHRLSTISDFDKVLVMSDGKAVEFDTPRELMRKQGAFWELVNESGQKEVIEKQIG</sequence>
<dbReference type="SUPFAM" id="SSF52540">
    <property type="entry name" value="P-loop containing nucleoside triphosphate hydrolases"/>
    <property type="match status" value="2"/>
</dbReference>
<evidence type="ECO:0000256" key="5">
    <source>
        <dbReference type="ARBA" id="ARBA00022737"/>
    </source>
</evidence>
<feature type="transmembrane region" description="Helical" evidence="10">
    <location>
        <begin position="1089"/>
        <end position="1107"/>
    </location>
</feature>
<dbReference type="GO" id="GO:0140359">
    <property type="term" value="F:ABC-type transporter activity"/>
    <property type="evidence" value="ECO:0007669"/>
    <property type="project" value="InterPro"/>
</dbReference>
<gene>
    <name evidence="13" type="ORF">OIDMADRAFT_185003</name>
</gene>
<dbReference type="Pfam" id="PF00664">
    <property type="entry name" value="ABC_membrane"/>
    <property type="match status" value="2"/>
</dbReference>
<dbReference type="HOGENOM" id="CLU_000604_27_6_1"/>
<dbReference type="InParanoid" id="A0A0C3G9H1"/>
<dbReference type="PANTHER" id="PTHR24223">
    <property type="entry name" value="ATP-BINDING CASSETTE SUB-FAMILY C"/>
    <property type="match status" value="1"/>
</dbReference>
<feature type="transmembrane region" description="Helical" evidence="10">
    <location>
        <begin position="840"/>
        <end position="859"/>
    </location>
</feature>
<evidence type="ECO:0000256" key="10">
    <source>
        <dbReference type="SAM" id="Phobius"/>
    </source>
</evidence>
<dbReference type="Pfam" id="PF00005">
    <property type="entry name" value="ABC_tran"/>
    <property type="match status" value="2"/>
</dbReference>
<feature type="transmembrane region" description="Helical" evidence="10">
    <location>
        <begin position="899"/>
        <end position="925"/>
    </location>
</feature>
<dbReference type="FunFam" id="3.40.50.300:FF:000610">
    <property type="entry name" value="Multidrug resistance-associated ABC transporter"/>
    <property type="match status" value="1"/>
</dbReference>
<evidence type="ECO:0000313" key="13">
    <source>
        <dbReference type="EMBL" id="KIM92850.1"/>
    </source>
</evidence>